<feature type="transmembrane region" description="Helical" evidence="1">
    <location>
        <begin position="23"/>
        <end position="44"/>
    </location>
</feature>
<keyword evidence="3" id="KW-1185">Reference proteome</keyword>
<feature type="transmembrane region" description="Helical" evidence="1">
    <location>
        <begin position="591"/>
        <end position="609"/>
    </location>
</feature>
<protein>
    <submittedName>
        <fullName evidence="2">Uncharacterized protein</fullName>
    </submittedName>
</protein>
<feature type="transmembrane region" description="Helical" evidence="1">
    <location>
        <begin position="64"/>
        <end position="91"/>
    </location>
</feature>
<reference evidence="2 3" key="1">
    <citation type="submission" date="2013-11" db="EMBL/GenBank/DDBJ databases">
        <title>Metagenomic analysis of a methanogenic consortium involved in long chain n-alkane degradation.</title>
        <authorList>
            <person name="Davidova I.A."/>
            <person name="Callaghan A.V."/>
            <person name="Wawrik B."/>
            <person name="Pruitt S."/>
            <person name="Marks C."/>
            <person name="Duncan K.E."/>
            <person name="Suflita J.M."/>
        </authorList>
    </citation>
    <scope>NUCLEOTIDE SEQUENCE [LARGE SCALE GENOMIC DNA]</scope>
    <source>
        <strain evidence="2 3">SPR</strain>
    </source>
</reference>
<evidence type="ECO:0000313" key="2">
    <source>
        <dbReference type="EMBL" id="KIX11553.1"/>
    </source>
</evidence>
<sequence length="782" mass="87225">MLFKDFFHNYTSHPTPNLLIRRIFLKGLIYTFSVLALRFFAHQVNLPDFPEKGLLSLMGRPESWRFFVCGLIPLGFCLQSIFTEAFVWWILGKHQEQSMIKAKCLRALSVDSWSLLALPLLGIIVILHHNLAQWALLAGMLFFFVLLSKLFFISGILWSLAQEGKSTFSDKHFLSKITWGLALSGFFFLTSLGFWTNQAVSTAGDEPAYLINSQRVAAALVPGSTLEAKQGKDRFYWGRWSKKLAQPLARSPLFVSALAPMVKISGRLGGIALNSVGAGLCLALFFYLATQLGYTPRTSLLATGLFFAGAPFLQLSQHIYPGIFGILFTLAGMILLTTENPSRITILKLAGVILAISLVKLRFSPVALAMALAAAYLWLPWPAKKARGLILFSSVVLVFSVLLMTLGYLFMPQPMRTYLASHANIIPPDPLLMLASIPAMFFDQEFGLLAYAPSLALGLIGPGCFWQRKPKAGAVSLWLGLANLISIVIWRWNQWDGGFTAPGRFLAPCIPLLLLWTLPLLRKTKSLAWQTIITLLSASTILISMILALVPQWRYHRRTGVNNLFLQISDHWESLCHRFFPSFINRYLPEMLPALFWGLVIFALGFFYYRFVHCRMDDKPDTSRHGKKPAFLALGIGLVFCLTLVTAGRYLTTDHFQAEAMQRKGAILYGAMFNQPMYLILGKTGASASTKVIWGEETQKIILNMRYVPVGKRKKGPAARPVPALEIAVDHKPVARLKVGSVKIKDYELKVKAEPGPRLITITCLSQSGRDQVALDRISLAD</sequence>
<keyword evidence="1" id="KW-0472">Membrane</keyword>
<dbReference type="Proteomes" id="UP000032233">
    <property type="component" value="Unassembled WGS sequence"/>
</dbReference>
<feature type="transmembrane region" description="Helical" evidence="1">
    <location>
        <begin position="533"/>
        <end position="553"/>
    </location>
</feature>
<dbReference type="AlphaFoldDB" id="A0A0D2HLV7"/>
<feature type="transmembrane region" description="Helical" evidence="1">
    <location>
        <begin position="137"/>
        <end position="161"/>
    </location>
</feature>
<feature type="transmembrane region" description="Helical" evidence="1">
    <location>
        <begin position="473"/>
        <end position="493"/>
    </location>
</feature>
<feature type="transmembrane region" description="Helical" evidence="1">
    <location>
        <begin position="390"/>
        <end position="411"/>
    </location>
</feature>
<dbReference type="InParanoid" id="A0A0D2HLV7"/>
<feature type="transmembrane region" description="Helical" evidence="1">
    <location>
        <begin position="349"/>
        <end position="378"/>
    </location>
</feature>
<gene>
    <name evidence="2" type="ORF">X474_24290</name>
</gene>
<name>A0A0D2HLV7_9BACT</name>
<feature type="transmembrane region" description="Helical" evidence="1">
    <location>
        <begin position="112"/>
        <end position="131"/>
    </location>
</feature>
<keyword evidence="1" id="KW-0812">Transmembrane</keyword>
<organism evidence="2 3">
    <name type="scientific">Dethiosulfatarculus sandiegensis</name>
    <dbReference type="NCBI Taxonomy" id="1429043"/>
    <lineage>
        <taxon>Bacteria</taxon>
        <taxon>Pseudomonadati</taxon>
        <taxon>Thermodesulfobacteriota</taxon>
        <taxon>Desulfarculia</taxon>
        <taxon>Desulfarculales</taxon>
        <taxon>Desulfarculaceae</taxon>
        <taxon>Dethiosulfatarculus</taxon>
    </lineage>
</organism>
<comment type="caution">
    <text evidence="2">The sequence shown here is derived from an EMBL/GenBank/DDBJ whole genome shotgun (WGS) entry which is preliminary data.</text>
</comment>
<feature type="transmembrane region" description="Helical" evidence="1">
    <location>
        <begin position="630"/>
        <end position="651"/>
    </location>
</feature>
<feature type="transmembrane region" description="Helical" evidence="1">
    <location>
        <begin position="505"/>
        <end position="521"/>
    </location>
</feature>
<accession>A0A0D2HLV7</accession>
<keyword evidence="1" id="KW-1133">Transmembrane helix</keyword>
<proteinExistence type="predicted"/>
<feature type="transmembrane region" description="Helical" evidence="1">
    <location>
        <begin position="423"/>
        <end position="442"/>
    </location>
</feature>
<feature type="transmembrane region" description="Helical" evidence="1">
    <location>
        <begin position="268"/>
        <end position="287"/>
    </location>
</feature>
<feature type="transmembrane region" description="Helical" evidence="1">
    <location>
        <begin position="448"/>
        <end position="466"/>
    </location>
</feature>
<evidence type="ECO:0000313" key="3">
    <source>
        <dbReference type="Proteomes" id="UP000032233"/>
    </source>
</evidence>
<feature type="transmembrane region" description="Helical" evidence="1">
    <location>
        <begin position="319"/>
        <end position="337"/>
    </location>
</feature>
<evidence type="ECO:0000256" key="1">
    <source>
        <dbReference type="SAM" id="Phobius"/>
    </source>
</evidence>
<dbReference type="EMBL" id="AZAC01000056">
    <property type="protein sequence ID" value="KIX11553.1"/>
    <property type="molecule type" value="Genomic_DNA"/>
</dbReference>
<feature type="transmembrane region" description="Helical" evidence="1">
    <location>
        <begin position="173"/>
        <end position="195"/>
    </location>
</feature>